<evidence type="ECO:0000313" key="1">
    <source>
        <dbReference type="EMBL" id="GHG95072.1"/>
    </source>
</evidence>
<dbReference type="Proteomes" id="UP000611500">
    <property type="component" value="Unassembled WGS sequence"/>
</dbReference>
<evidence type="ECO:0000313" key="2">
    <source>
        <dbReference type="Proteomes" id="UP000611500"/>
    </source>
</evidence>
<comment type="caution">
    <text evidence="1">The sequence shown here is derived from an EMBL/GenBank/DDBJ whole genome shotgun (WGS) entry which is preliminary data.</text>
</comment>
<name>A0A8J3H9M7_9RHOB</name>
<accession>A0A8J3H9M7</accession>
<organism evidence="1 2">
    <name type="scientific">Pseudodonghicola xiamenensis</name>
    <dbReference type="NCBI Taxonomy" id="337702"/>
    <lineage>
        <taxon>Bacteria</taxon>
        <taxon>Pseudomonadati</taxon>
        <taxon>Pseudomonadota</taxon>
        <taxon>Alphaproteobacteria</taxon>
        <taxon>Rhodobacterales</taxon>
        <taxon>Paracoccaceae</taxon>
        <taxon>Pseudodonghicola</taxon>
    </lineage>
</organism>
<dbReference type="EMBL" id="BNAP01000014">
    <property type="protein sequence ID" value="GHG95072.1"/>
    <property type="molecule type" value="Genomic_DNA"/>
</dbReference>
<keyword evidence="2" id="KW-1185">Reference proteome</keyword>
<sequence length="93" mass="10251">MRRDDSQTAASKSLDSFDFKAIPKLNKMQVLELARGKWIAQRENVIALGPVRHCRSDQWRDMLTDPLPVESAFIGSLCSGFGSLLTVGDTPTG</sequence>
<reference evidence="1" key="2">
    <citation type="submission" date="2020-09" db="EMBL/GenBank/DDBJ databases">
        <authorList>
            <person name="Sun Q."/>
            <person name="Zhou Y."/>
        </authorList>
    </citation>
    <scope>NUCLEOTIDE SEQUENCE</scope>
    <source>
        <strain evidence="1">CGMCC 1.7081</strain>
    </source>
</reference>
<proteinExistence type="predicted"/>
<gene>
    <name evidence="1" type="ORF">GCM10010961_28500</name>
</gene>
<reference evidence="1" key="1">
    <citation type="journal article" date="2014" name="Int. J. Syst. Evol. Microbiol.">
        <title>Complete genome sequence of Corynebacterium casei LMG S-19264T (=DSM 44701T), isolated from a smear-ripened cheese.</title>
        <authorList>
            <consortium name="US DOE Joint Genome Institute (JGI-PGF)"/>
            <person name="Walter F."/>
            <person name="Albersmeier A."/>
            <person name="Kalinowski J."/>
            <person name="Ruckert C."/>
        </authorList>
    </citation>
    <scope>NUCLEOTIDE SEQUENCE</scope>
    <source>
        <strain evidence="1">CGMCC 1.7081</strain>
    </source>
</reference>
<protein>
    <submittedName>
        <fullName evidence="1">Uncharacterized protein</fullName>
    </submittedName>
</protein>
<dbReference type="AlphaFoldDB" id="A0A8J3H9M7"/>